<dbReference type="GO" id="GO:0003700">
    <property type="term" value="F:DNA-binding transcription factor activity"/>
    <property type="evidence" value="ECO:0007669"/>
    <property type="project" value="InterPro"/>
</dbReference>
<keyword evidence="3" id="KW-0804">Transcription</keyword>
<dbReference type="PROSITE" id="PS50995">
    <property type="entry name" value="HTH_MARR_2"/>
    <property type="match status" value="1"/>
</dbReference>
<dbReference type="InterPro" id="IPR039422">
    <property type="entry name" value="MarR/SlyA-like"/>
</dbReference>
<dbReference type="GO" id="GO:0003677">
    <property type="term" value="F:DNA binding"/>
    <property type="evidence" value="ECO:0007669"/>
    <property type="project" value="UniProtKB-KW"/>
</dbReference>
<dbReference type="InterPro" id="IPR036390">
    <property type="entry name" value="WH_DNA-bd_sf"/>
</dbReference>
<dbReference type="SMART" id="SM00347">
    <property type="entry name" value="HTH_MARR"/>
    <property type="match status" value="1"/>
</dbReference>
<keyword evidence="2" id="KW-0238">DNA-binding</keyword>
<evidence type="ECO:0000313" key="6">
    <source>
        <dbReference type="Proteomes" id="UP000244992"/>
    </source>
</evidence>
<dbReference type="SUPFAM" id="SSF46785">
    <property type="entry name" value="Winged helix' DNA-binding domain"/>
    <property type="match status" value="1"/>
</dbReference>
<proteinExistence type="predicted"/>
<dbReference type="EMBL" id="LS398550">
    <property type="protein sequence ID" value="SPR09894.1"/>
    <property type="molecule type" value="Genomic_DNA"/>
</dbReference>
<sequence>MYNHVMIKLFFKNNPFYGEKYMSDNATKDYPIPVLEGPSFTFAQAYFTWKRITDRALDAVGLTHTQYVFMGTLFELEKHQAKATQNDLARLTNSDVTMTSQILRTLQKRGLVLREQIEGDERAKYSSLSPAGKKLVKKAAEIMKTNEKEYFAPVEKDMEQFLTYLKILTRVKEINLL</sequence>
<dbReference type="Gene3D" id="1.10.10.10">
    <property type="entry name" value="Winged helix-like DNA-binding domain superfamily/Winged helix DNA-binding domain"/>
    <property type="match status" value="1"/>
</dbReference>
<organism evidence="5 6">
    <name type="scientific">Orientia tsutsugamushi</name>
    <name type="common">Rickettsia tsutsugamushi</name>
    <dbReference type="NCBI Taxonomy" id="784"/>
    <lineage>
        <taxon>Bacteria</taxon>
        <taxon>Pseudomonadati</taxon>
        <taxon>Pseudomonadota</taxon>
        <taxon>Alphaproteobacteria</taxon>
        <taxon>Rickettsiales</taxon>
        <taxon>Rickettsiaceae</taxon>
        <taxon>Rickettsieae</taxon>
        <taxon>Orientia</taxon>
    </lineage>
</organism>
<protein>
    <submittedName>
        <fullName evidence="5">MarR family transcriptional regulator</fullName>
    </submittedName>
</protein>
<evidence type="ECO:0000256" key="3">
    <source>
        <dbReference type="ARBA" id="ARBA00023163"/>
    </source>
</evidence>
<evidence type="ECO:0000256" key="1">
    <source>
        <dbReference type="ARBA" id="ARBA00023015"/>
    </source>
</evidence>
<accession>A0A2U3R9G8</accession>
<dbReference type="InterPro" id="IPR036388">
    <property type="entry name" value="WH-like_DNA-bd_sf"/>
</dbReference>
<dbReference type="InterPro" id="IPR000835">
    <property type="entry name" value="HTH_MarR-typ"/>
</dbReference>
<reference evidence="6" key="1">
    <citation type="submission" date="2018-03" db="EMBL/GenBank/DDBJ databases">
        <authorList>
            <person name="Batty M. E."/>
            <person name="Batty M E."/>
        </authorList>
    </citation>
    <scope>NUCLEOTIDE SEQUENCE [LARGE SCALE GENOMIC DNA]</scope>
</reference>
<dbReference type="PANTHER" id="PTHR33164:SF64">
    <property type="entry name" value="TRANSCRIPTIONAL REGULATOR SLYA"/>
    <property type="match status" value="1"/>
</dbReference>
<evidence type="ECO:0000256" key="2">
    <source>
        <dbReference type="ARBA" id="ARBA00023125"/>
    </source>
</evidence>
<dbReference type="Proteomes" id="UP000244992">
    <property type="component" value="Chromosome I"/>
</dbReference>
<gene>
    <name evidence="5" type="ORF">KATO_01573</name>
</gene>
<dbReference type="Pfam" id="PF01047">
    <property type="entry name" value="MarR"/>
    <property type="match status" value="1"/>
</dbReference>
<dbReference type="AlphaFoldDB" id="A0A2U3R9G8"/>
<dbReference type="GO" id="GO:0006950">
    <property type="term" value="P:response to stress"/>
    <property type="evidence" value="ECO:0007669"/>
    <property type="project" value="TreeGrafter"/>
</dbReference>
<feature type="domain" description="HTH marR-type" evidence="4">
    <location>
        <begin position="32"/>
        <end position="173"/>
    </location>
</feature>
<name>A0A2U3R9G8_ORITS</name>
<evidence type="ECO:0000313" key="5">
    <source>
        <dbReference type="EMBL" id="SPR09894.1"/>
    </source>
</evidence>
<dbReference type="PANTHER" id="PTHR33164">
    <property type="entry name" value="TRANSCRIPTIONAL REGULATOR, MARR FAMILY"/>
    <property type="match status" value="1"/>
</dbReference>
<evidence type="ECO:0000259" key="4">
    <source>
        <dbReference type="PROSITE" id="PS50995"/>
    </source>
</evidence>
<keyword evidence="1" id="KW-0805">Transcription regulation</keyword>